<reference evidence="5 6" key="1">
    <citation type="submission" date="2024-02" db="EMBL/GenBank/DDBJ databases">
        <authorList>
            <person name="Vignale AGUSTIN F."/>
            <person name="Sosa J E."/>
            <person name="Modenutti C."/>
        </authorList>
    </citation>
    <scope>NUCLEOTIDE SEQUENCE [LARGE SCALE GENOMIC DNA]</scope>
</reference>
<evidence type="ECO:0000313" key="5">
    <source>
        <dbReference type="EMBL" id="CAK9140311.1"/>
    </source>
</evidence>
<evidence type="ECO:0000256" key="2">
    <source>
        <dbReference type="ARBA" id="ARBA00022679"/>
    </source>
</evidence>
<proteinExistence type="predicted"/>
<keyword evidence="1" id="KW-0489">Methyltransferase</keyword>
<dbReference type="PANTHER" id="PTHR13271:SF116">
    <property type="entry name" value="F21J9.27"/>
    <property type="match status" value="1"/>
</dbReference>
<dbReference type="CDD" id="cd10527">
    <property type="entry name" value="SET_LSMT"/>
    <property type="match status" value="1"/>
</dbReference>
<sequence length="576" mass="64300">MGISGGTNVGVRLHSNQIPLHIYTFFLILKLETIWNRENAEIDKLKFHQDDVNGDLSNPRPTLNVRRFCLPTRLVPHPPDLIKWVRREGGFVHQSVKIAEVEPHGLGLVASEEIPQGSDLIALPEHIPLKFGSLESEGGNGAFSVLVNLAQQVPEELWAMRLGLKLLQERSKKGSFWWPYISNLPETYSVPIFFPGEDIKNLQYAPLLHQVNKRCRFLLEFEKEVKCVLENLKHDDHPFGGQDADASSLGWAMSAVSSRAFRLYGSKRPDGTHVDVPMMLPLIDMCNHSFNPNAEIVQEQETVNTKMLVKACISFLLYHDRVDTCRHACYSLGFSVDLAFFSTEAILILLMSDYLLCLLYAHQVVARTQIKQDDPLVLNYGCLNNDFFLLDYGFVIPSNPYDCIELKYDAALLDAASMAAGVSSPNFSSPAPWQQQILSRLNLDGEGSVLKVSLGGPELVEGRLLAAIRVLLASDVEGVQKHDLDTLKLISVEAPLGRSNEVAVLRSIIALCVIALGHFPSKIMEDESLLKQDVSGSTKLAIQFRIQKKSVIIDVMRDLTRRVKLLLSKEPITAQS</sequence>
<dbReference type="Pfam" id="PF09273">
    <property type="entry name" value="Rubis-subs-bind"/>
    <property type="match status" value="1"/>
</dbReference>
<dbReference type="InterPro" id="IPR015353">
    <property type="entry name" value="Rubisco_LSMT_subst-bd"/>
</dbReference>
<dbReference type="EMBL" id="CAUOFW020001033">
    <property type="protein sequence ID" value="CAK9140311.1"/>
    <property type="molecule type" value="Genomic_DNA"/>
</dbReference>
<dbReference type="InterPro" id="IPR036464">
    <property type="entry name" value="Rubisco_LSMT_subst-bd_sf"/>
</dbReference>
<dbReference type="FunFam" id="3.90.1410.10:FF:000009">
    <property type="entry name" value="Histone-lysine N-methyltransferase setd3"/>
    <property type="match status" value="1"/>
</dbReference>
<keyword evidence="2" id="KW-0808">Transferase</keyword>
<evidence type="ECO:0000256" key="1">
    <source>
        <dbReference type="ARBA" id="ARBA00022603"/>
    </source>
</evidence>
<dbReference type="GO" id="GO:0008168">
    <property type="term" value="F:methyltransferase activity"/>
    <property type="evidence" value="ECO:0007669"/>
    <property type="project" value="UniProtKB-KW"/>
</dbReference>
<dbReference type="FunFam" id="3.90.1420.10:FF:000007">
    <property type="entry name" value="SET domain containing protein"/>
    <property type="match status" value="1"/>
</dbReference>
<evidence type="ECO:0000259" key="4">
    <source>
        <dbReference type="Pfam" id="PF09273"/>
    </source>
</evidence>
<protein>
    <recommendedName>
        <fullName evidence="4">Rubisco LSMT substrate-binding domain-containing protein</fullName>
    </recommendedName>
</protein>
<dbReference type="PANTHER" id="PTHR13271">
    <property type="entry name" value="UNCHARACTERIZED PUTATIVE METHYLTRANSFERASE"/>
    <property type="match status" value="1"/>
</dbReference>
<evidence type="ECO:0000256" key="3">
    <source>
        <dbReference type="ARBA" id="ARBA00022691"/>
    </source>
</evidence>
<accession>A0ABC8R5M7</accession>
<dbReference type="InterPro" id="IPR050600">
    <property type="entry name" value="SETD3_SETD6_MTase"/>
</dbReference>
<dbReference type="InterPro" id="IPR046341">
    <property type="entry name" value="SET_dom_sf"/>
</dbReference>
<gene>
    <name evidence="5" type="ORF">ILEXP_LOCUS7753</name>
</gene>
<dbReference type="AlphaFoldDB" id="A0ABC8R5M7"/>
<dbReference type="Proteomes" id="UP001642360">
    <property type="component" value="Unassembled WGS sequence"/>
</dbReference>
<dbReference type="Gene3D" id="3.90.1410.10">
    <property type="entry name" value="set domain protein methyltransferase, domain 1"/>
    <property type="match status" value="1"/>
</dbReference>
<dbReference type="SUPFAM" id="SSF81822">
    <property type="entry name" value="RuBisCo LSMT C-terminal, substrate-binding domain"/>
    <property type="match status" value="1"/>
</dbReference>
<organism evidence="5 6">
    <name type="scientific">Ilex paraguariensis</name>
    <name type="common">yerba mate</name>
    <dbReference type="NCBI Taxonomy" id="185542"/>
    <lineage>
        <taxon>Eukaryota</taxon>
        <taxon>Viridiplantae</taxon>
        <taxon>Streptophyta</taxon>
        <taxon>Embryophyta</taxon>
        <taxon>Tracheophyta</taxon>
        <taxon>Spermatophyta</taxon>
        <taxon>Magnoliopsida</taxon>
        <taxon>eudicotyledons</taxon>
        <taxon>Gunneridae</taxon>
        <taxon>Pentapetalae</taxon>
        <taxon>asterids</taxon>
        <taxon>campanulids</taxon>
        <taxon>Aquifoliales</taxon>
        <taxon>Aquifoliaceae</taxon>
        <taxon>Ilex</taxon>
    </lineage>
</organism>
<evidence type="ECO:0000313" key="6">
    <source>
        <dbReference type="Proteomes" id="UP001642360"/>
    </source>
</evidence>
<feature type="domain" description="Rubisco LSMT substrate-binding" evidence="4">
    <location>
        <begin position="429"/>
        <end position="551"/>
    </location>
</feature>
<dbReference type="SUPFAM" id="SSF82199">
    <property type="entry name" value="SET domain"/>
    <property type="match status" value="1"/>
</dbReference>
<dbReference type="Gene3D" id="3.90.1420.10">
    <property type="entry name" value="Rubisco LSMT, substrate-binding domain"/>
    <property type="match status" value="1"/>
</dbReference>
<keyword evidence="3" id="KW-0949">S-adenosyl-L-methionine</keyword>
<comment type="caution">
    <text evidence="5">The sequence shown here is derived from an EMBL/GenBank/DDBJ whole genome shotgun (WGS) entry which is preliminary data.</text>
</comment>
<keyword evidence="6" id="KW-1185">Reference proteome</keyword>
<name>A0ABC8R5M7_9AQUA</name>
<dbReference type="GO" id="GO:0032259">
    <property type="term" value="P:methylation"/>
    <property type="evidence" value="ECO:0007669"/>
    <property type="project" value="UniProtKB-KW"/>
</dbReference>